<evidence type="ECO:0000313" key="1">
    <source>
        <dbReference type="EMBL" id="OGM15493.1"/>
    </source>
</evidence>
<sequence length="90" mass="10693">MRLITTLHKSAKDPVTGKINNVIRAVYAYEYHQDPDNLKVEGKQAQRFEVWKIEDLLRGLNDTDKKRFIASMLEKDYLEIYKKIEELIPR</sequence>
<dbReference type="Proteomes" id="UP000177382">
    <property type="component" value="Unassembled WGS sequence"/>
</dbReference>
<name>A0A1F7XKH3_9BACT</name>
<evidence type="ECO:0000313" key="2">
    <source>
        <dbReference type="Proteomes" id="UP000177382"/>
    </source>
</evidence>
<comment type="caution">
    <text evidence="1">The sequence shown here is derived from an EMBL/GenBank/DDBJ whole genome shotgun (WGS) entry which is preliminary data.</text>
</comment>
<gene>
    <name evidence="1" type="ORF">A2V97_00480</name>
</gene>
<reference evidence="1 2" key="1">
    <citation type="journal article" date="2016" name="Nat. Commun.">
        <title>Thousands of microbial genomes shed light on interconnected biogeochemical processes in an aquifer system.</title>
        <authorList>
            <person name="Anantharaman K."/>
            <person name="Brown C.T."/>
            <person name="Hug L.A."/>
            <person name="Sharon I."/>
            <person name="Castelle C.J."/>
            <person name="Probst A.J."/>
            <person name="Thomas B.C."/>
            <person name="Singh A."/>
            <person name="Wilkins M.J."/>
            <person name="Karaoz U."/>
            <person name="Brodie E.L."/>
            <person name="Williams K.H."/>
            <person name="Hubbard S.S."/>
            <person name="Banfield J.F."/>
        </authorList>
    </citation>
    <scope>NUCLEOTIDE SEQUENCE [LARGE SCALE GENOMIC DNA]</scope>
</reference>
<accession>A0A1F7XKH3</accession>
<dbReference type="AlphaFoldDB" id="A0A1F7XKH3"/>
<proteinExistence type="predicted"/>
<organism evidence="1 2">
    <name type="scientific">Candidatus Woesebacteria bacterium RBG_16_42_24</name>
    <dbReference type="NCBI Taxonomy" id="1802485"/>
    <lineage>
        <taxon>Bacteria</taxon>
        <taxon>Candidatus Woeseibacteriota</taxon>
    </lineage>
</organism>
<protein>
    <submittedName>
        <fullName evidence="1">Uncharacterized protein</fullName>
    </submittedName>
</protein>
<dbReference type="EMBL" id="MGFX01000004">
    <property type="protein sequence ID" value="OGM15493.1"/>
    <property type="molecule type" value="Genomic_DNA"/>
</dbReference>